<organism evidence="3 4">
    <name type="scientific">Alosa alosa</name>
    <name type="common">allis shad</name>
    <dbReference type="NCBI Taxonomy" id="278164"/>
    <lineage>
        <taxon>Eukaryota</taxon>
        <taxon>Metazoa</taxon>
        <taxon>Chordata</taxon>
        <taxon>Craniata</taxon>
        <taxon>Vertebrata</taxon>
        <taxon>Euteleostomi</taxon>
        <taxon>Actinopterygii</taxon>
        <taxon>Neopterygii</taxon>
        <taxon>Teleostei</taxon>
        <taxon>Clupei</taxon>
        <taxon>Clupeiformes</taxon>
        <taxon>Clupeoidei</taxon>
        <taxon>Clupeidae</taxon>
        <taxon>Alosa</taxon>
    </lineage>
</organism>
<feature type="region of interest" description="Disordered" evidence="1">
    <location>
        <begin position="300"/>
        <end position="320"/>
    </location>
</feature>
<keyword evidence="2" id="KW-1133">Transmembrane helix</keyword>
<evidence type="ECO:0000256" key="1">
    <source>
        <dbReference type="SAM" id="MobiDB-lite"/>
    </source>
</evidence>
<dbReference type="AlphaFoldDB" id="A0AAV6HDK7"/>
<feature type="transmembrane region" description="Helical" evidence="2">
    <location>
        <begin position="27"/>
        <end position="44"/>
    </location>
</feature>
<keyword evidence="4" id="KW-1185">Reference proteome</keyword>
<keyword evidence="2" id="KW-0812">Transmembrane</keyword>
<sequence length="320" mass="36368">MTIILRVKAGGSAAVCKTEYWRSRTSCLNIIVTILLLLYSRFVTANIKQLSQMELQIENDEEFLSFARRSKEVQRMCEEEVPQSVSFQEPSAFPQYDEAFWDRIVHQPSHESPHVNCFTSPRGHVNAKGVIQGPPSKRRWGEDLALGAEQLPSPADLMGRRQKGKRSTEVRRTPAMQPKVAAVLNHIGDLKRRQSSIDLLKRDIWWSDSNEFVPTEDNTMGYKDLIEARDEQLLEPISRDGLKETPIDLQDSITHTYTNAALYSHKHMLPGCDQMLSLAPGGNPMTAFVLASADRQSQRAWQSPSLPQEQFWGFGQRTEE</sequence>
<name>A0AAV6HDK7_9TELE</name>
<evidence type="ECO:0000313" key="4">
    <source>
        <dbReference type="Proteomes" id="UP000823561"/>
    </source>
</evidence>
<comment type="caution">
    <text evidence="3">The sequence shown here is derived from an EMBL/GenBank/DDBJ whole genome shotgun (WGS) entry which is preliminary data.</text>
</comment>
<proteinExistence type="predicted"/>
<dbReference type="Proteomes" id="UP000823561">
    <property type="component" value="Chromosome 2"/>
</dbReference>
<dbReference type="EMBL" id="JADWDJ010000002">
    <property type="protein sequence ID" value="KAG5284056.1"/>
    <property type="molecule type" value="Genomic_DNA"/>
</dbReference>
<reference evidence="3" key="1">
    <citation type="submission" date="2020-10" db="EMBL/GenBank/DDBJ databases">
        <title>Chromosome-scale genome assembly of the Allis shad, Alosa alosa.</title>
        <authorList>
            <person name="Margot Z."/>
            <person name="Christophe K."/>
            <person name="Cabau C."/>
            <person name="Louis A."/>
            <person name="Berthelot C."/>
            <person name="Parey E."/>
            <person name="Roest Crollius H."/>
            <person name="Montfort J."/>
            <person name="Robinson-Rechavi M."/>
            <person name="Bucao C."/>
            <person name="Bouchez O."/>
            <person name="Gislard M."/>
            <person name="Lluch J."/>
            <person name="Milhes M."/>
            <person name="Lampietro C."/>
            <person name="Lopez Roques C."/>
            <person name="Donnadieu C."/>
            <person name="Braasch I."/>
            <person name="Desvignes T."/>
            <person name="Postlethwait J."/>
            <person name="Bobe J."/>
            <person name="Guiguen Y."/>
        </authorList>
    </citation>
    <scope>NUCLEOTIDE SEQUENCE</scope>
    <source>
        <strain evidence="3">M-15738</strain>
        <tissue evidence="3">Blood</tissue>
    </source>
</reference>
<accession>A0AAV6HDK7</accession>
<evidence type="ECO:0000313" key="3">
    <source>
        <dbReference type="EMBL" id="KAG5284056.1"/>
    </source>
</evidence>
<protein>
    <submittedName>
        <fullName evidence="3">Uncharacterized protein</fullName>
    </submittedName>
</protein>
<dbReference type="InterPro" id="IPR026238">
    <property type="entry name" value="INCA1"/>
</dbReference>
<keyword evidence="2" id="KW-0472">Membrane</keyword>
<evidence type="ECO:0000256" key="2">
    <source>
        <dbReference type="SAM" id="Phobius"/>
    </source>
</evidence>
<dbReference type="Pfam" id="PF15142">
    <property type="entry name" value="INCA1"/>
    <property type="match status" value="1"/>
</dbReference>
<gene>
    <name evidence="3" type="ORF">AALO_G00022510</name>
</gene>